<evidence type="ECO:0000313" key="2">
    <source>
        <dbReference type="EMBL" id="KAG6403877.1"/>
    </source>
</evidence>
<reference evidence="2" key="2">
    <citation type="submission" date="2020-08" db="EMBL/GenBank/DDBJ databases">
        <title>Plant Genome Project.</title>
        <authorList>
            <person name="Zhang R.-G."/>
        </authorList>
    </citation>
    <scope>NUCLEOTIDE SEQUENCE</scope>
    <source>
        <strain evidence="2">Huo1</strain>
        <tissue evidence="2">Leaf</tissue>
    </source>
</reference>
<keyword evidence="3" id="KW-1185">Reference proteome</keyword>
<evidence type="ECO:0000256" key="1">
    <source>
        <dbReference type="SAM" id="MobiDB-lite"/>
    </source>
</evidence>
<gene>
    <name evidence="2" type="ORF">SASPL_136111</name>
</gene>
<accession>A0A8X8ZGC4</accession>
<feature type="region of interest" description="Disordered" evidence="1">
    <location>
        <begin position="1"/>
        <end position="26"/>
    </location>
</feature>
<feature type="compositionally biased region" description="Polar residues" evidence="1">
    <location>
        <begin position="1"/>
        <end position="16"/>
    </location>
</feature>
<dbReference type="AlphaFoldDB" id="A0A8X8ZGC4"/>
<proteinExistence type="predicted"/>
<name>A0A8X8ZGC4_SALSN</name>
<comment type="caution">
    <text evidence="2">The sequence shown here is derived from an EMBL/GenBank/DDBJ whole genome shotgun (WGS) entry which is preliminary data.</text>
</comment>
<dbReference type="Proteomes" id="UP000298416">
    <property type="component" value="Unassembled WGS sequence"/>
</dbReference>
<organism evidence="2">
    <name type="scientific">Salvia splendens</name>
    <name type="common">Scarlet sage</name>
    <dbReference type="NCBI Taxonomy" id="180675"/>
    <lineage>
        <taxon>Eukaryota</taxon>
        <taxon>Viridiplantae</taxon>
        <taxon>Streptophyta</taxon>
        <taxon>Embryophyta</taxon>
        <taxon>Tracheophyta</taxon>
        <taxon>Spermatophyta</taxon>
        <taxon>Magnoliopsida</taxon>
        <taxon>eudicotyledons</taxon>
        <taxon>Gunneridae</taxon>
        <taxon>Pentapetalae</taxon>
        <taxon>asterids</taxon>
        <taxon>lamiids</taxon>
        <taxon>Lamiales</taxon>
        <taxon>Lamiaceae</taxon>
        <taxon>Nepetoideae</taxon>
        <taxon>Mentheae</taxon>
        <taxon>Salviinae</taxon>
        <taxon>Salvia</taxon>
        <taxon>Salvia subgen. Calosphace</taxon>
        <taxon>core Calosphace</taxon>
    </lineage>
</organism>
<sequence>MDSRRCQTCYSKQSRNSHQDKNLNRKPQAPAIQVLLHRADHATTEIYAGEAEISLQSRLAALGLHNWRLVEIREGNVKDGGIKREVYLIHTIEST</sequence>
<evidence type="ECO:0000313" key="3">
    <source>
        <dbReference type="Proteomes" id="UP000298416"/>
    </source>
</evidence>
<protein>
    <submittedName>
        <fullName evidence="2">Uncharacterized protein</fullName>
    </submittedName>
</protein>
<reference evidence="2" key="1">
    <citation type="submission" date="2018-01" db="EMBL/GenBank/DDBJ databases">
        <authorList>
            <person name="Mao J.F."/>
        </authorList>
    </citation>
    <scope>NUCLEOTIDE SEQUENCE</scope>
    <source>
        <strain evidence="2">Huo1</strain>
        <tissue evidence="2">Leaf</tissue>
    </source>
</reference>
<dbReference type="EMBL" id="PNBA02000013">
    <property type="protein sequence ID" value="KAG6403877.1"/>
    <property type="molecule type" value="Genomic_DNA"/>
</dbReference>